<comment type="caution">
    <text evidence="1">The sequence shown here is derived from an EMBL/GenBank/DDBJ whole genome shotgun (WGS) entry which is preliminary data.</text>
</comment>
<evidence type="ECO:0000313" key="1">
    <source>
        <dbReference type="EMBL" id="CAG8843062.1"/>
    </source>
</evidence>
<feature type="non-terminal residue" evidence="1">
    <location>
        <position position="46"/>
    </location>
</feature>
<name>A0ABN7WZF9_GIGMA</name>
<proteinExistence type="predicted"/>
<organism evidence="1 2">
    <name type="scientific">Gigaspora margarita</name>
    <dbReference type="NCBI Taxonomy" id="4874"/>
    <lineage>
        <taxon>Eukaryota</taxon>
        <taxon>Fungi</taxon>
        <taxon>Fungi incertae sedis</taxon>
        <taxon>Mucoromycota</taxon>
        <taxon>Glomeromycotina</taxon>
        <taxon>Glomeromycetes</taxon>
        <taxon>Diversisporales</taxon>
        <taxon>Gigasporaceae</taxon>
        <taxon>Gigaspora</taxon>
    </lineage>
</organism>
<protein>
    <submittedName>
        <fullName evidence="1">943_t:CDS:1</fullName>
    </submittedName>
</protein>
<reference evidence="1 2" key="1">
    <citation type="submission" date="2021-06" db="EMBL/GenBank/DDBJ databases">
        <authorList>
            <person name="Kallberg Y."/>
            <person name="Tangrot J."/>
            <person name="Rosling A."/>
        </authorList>
    </citation>
    <scope>NUCLEOTIDE SEQUENCE [LARGE SCALE GENOMIC DNA]</scope>
    <source>
        <strain evidence="1 2">120-4 pot B 10/14</strain>
    </source>
</reference>
<sequence length="46" mass="5428">QAKQCQFQKKSLQQSQRNIKIMNQPEETIERRLDTLVVIVKCIISL</sequence>
<keyword evidence="2" id="KW-1185">Reference proteome</keyword>
<evidence type="ECO:0000313" key="2">
    <source>
        <dbReference type="Proteomes" id="UP000789901"/>
    </source>
</evidence>
<dbReference type="Proteomes" id="UP000789901">
    <property type="component" value="Unassembled WGS sequence"/>
</dbReference>
<accession>A0ABN7WZF9</accession>
<gene>
    <name evidence="1" type="ORF">GMARGA_LOCUS36334</name>
</gene>
<dbReference type="EMBL" id="CAJVQB010071146">
    <property type="protein sequence ID" value="CAG8843062.1"/>
    <property type="molecule type" value="Genomic_DNA"/>
</dbReference>
<feature type="non-terminal residue" evidence="1">
    <location>
        <position position="1"/>
    </location>
</feature>